<dbReference type="CDD" id="cd01647">
    <property type="entry name" value="RT_LTR"/>
    <property type="match status" value="1"/>
</dbReference>
<keyword evidence="6" id="KW-1185">Reference proteome</keyword>
<dbReference type="EC" id="3.1.26.4" evidence="2"/>
<feature type="region of interest" description="Disordered" evidence="3">
    <location>
        <begin position="90"/>
        <end position="115"/>
    </location>
</feature>
<dbReference type="EMBL" id="JAINUF010000005">
    <property type="protein sequence ID" value="KAJ8359221.1"/>
    <property type="molecule type" value="Genomic_DNA"/>
</dbReference>
<evidence type="ECO:0000256" key="3">
    <source>
        <dbReference type="SAM" id="MobiDB-lite"/>
    </source>
</evidence>
<feature type="domain" description="Reverse transcriptase" evidence="4">
    <location>
        <begin position="191"/>
        <end position="324"/>
    </location>
</feature>
<dbReference type="Pfam" id="PF00078">
    <property type="entry name" value="RVT_1"/>
    <property type="match status" value="1"/>
</dbReference>
<name>A0A9Q1IYJ3_SYNKA</name>
<evidence type="ECO:0000259" key="4">
    <source>
        <dbReference type="PROSITE" id="PS50878"/>
    </source>
</evidence>
<dbReference type="PROSITE" id="PS50878">
    <property type="entry name" value="RT_POL"/>
    <property type="match status" value="1"/>
</dbReference>
<evidence type="ECO:0000256" key="1">
    <source>
        <dbReference type="ARBA" id="ARBA00010879"/>
    </source>
</evidence>
<evidence type="ECO:0000313" key="5">
    <source>
        <dbReference type="EMBL" id="KAJ8359221.1"/>
    </source>
</evidence>
<dbReference type="OrthoDB" id="8052860at2759"/>
<evidence type="ECO:0000256" key="2">
    <source>
        <dbReference type="ARBA" id="ARBA00012180"/>
    </source>
</evidence>
<dbReference type="PANTHER" id="PTHR24559">
    <property type="entry name" value="TRANSPOSON TY3-I GAG-POL POLYPROTEIN"/>
    <property type="match status" value="1"/>
</dbReference>
<reference evidence="5" key="1">
    <citation type="journal article" date="2023" name="Science">
        <title>Genome structures resolve the early diversification of teleost fishes.</title>
        <authorList>
            <person name="Parey E."/>
            <person name="Louis A."/>
            <person name="Montfort J."/>
            <person name="Bouchez O."/>
            <person name="Roques C."/>
            <person name="Iampietro C."/>
            <person name="Lluch J."/>
            <person name="Castinel A."/>
            <person name="Donnadieu C."/>
            <person name="Desvignes T."/>
            <person name="Floi Bucao C."/>
            <person name="Jouanno E."/>
            <person name="Wen M."/>
            <person name="Mejri S."/>
            <person name="Dirks R."/>
            <person name="Jansen H."/>
            <person name="Henkel C."/>
            <person name="Chen W.J."/>
            <person name="Zahm M."/>
            <person name="Cabau C."/>
            <person name="Klopp C."/>
            <person name="Thompson A.W."/>
            <person name="Robinson-Rechavi M."/>
            <person name="Braasch I."/>
            <person name="Lecointre G."/>
            <person name="Bobe J."/>
            <person name="Postlethwait J.H."/>
            <person name="Berthelot C."/>
            <person name="Roest Crollius H."/>
            <person name="Guiguen Y."/>
        </authorList>
    </citation>
    <scope>NUCLEOTIDE SEQUENCE</scope>
    <source>
        <strain evidence="5">WJC10195</strain>
    </source>
</reference>
<dbReference type="InterPro" id="IPR043502">
    <property type="entry name" value="DNA/RNA_pol_sf"/>
</dbReference>
<dbReference type="SUPFAM" id="SSF56672">
    <property type="entry name" value="DNA/RNA polymerases"/>
    <property type="match status" value="1"/>
</dbReference>
<feature type="compositionally biased region" description="Acidic residues" evidence="3">
    <location>
        <begin position="95"/>
        <end position="106"/>
    </location>
</feature>
<evidence type="ECO:0000313" key="6">
    <source>
        <dbReference type="Proteomes" id="UP001152622"/>
    </source>
</evidence>
<sequence length="324" mass="36473">MLEPPATFNDLVITAIRLDNRIRERERERSNHSILIKSTLPRGIPPSFSTYPSADQEEPLQVDGSSLHQPRRARPRAYCRQYCKYHAPDLSEFGSDSDSEEAESHDDSENSLSLSESGEESLAWDHFAEGGSMEEGGLSTSDFEWDRLSDTSSGAPEVVGALEFALPAGVPAEYSDLAEVFSKQRATRLPPHRLYDCAIELYPASAVFFFVKKKDEGLRPCIDYRGLSDITIKNRYPLPLMNSTFEHLQGASVFSKLDLRNAYNLVCISEGDEWKTAFNTHHGHYEYRVMPFGLTSAPSVFQALVNDVLREMLEKSAFVYLDDI</sequence>
<proteinExistence type="inferred from homology"/>
<feature type="region of interest" description="Disordered" evidence="3">
    <location>
        <begin position="45"/>
        <end position="73"/>
    </location>
</feature>
<dbReference type="Gene3D" id="3.30.70.270">
    <property type="match status" value="1"/>
</dbReference>
<protein>
    <recommendedName>
        <fullName evidence="2">ribonuclease H</fullName>
        <ecNumber evidence="2">3.1.26.4</ecNumber>
    </recommendedName>
</protein>
<dbReference type="GO" id="GO:0004523">
    <property type="term" value="F:RNA-DNA hybrid ribonuclease activity"/>
    <property type="evidence" value="ECO:0007669"/>
    <property type="project" value="UniProtKB-EC"/>
</dbReference>
<dbReference type="InterPro" id="IPR000477">
    <property type="entry name" value="RT_dom"/>
</dbReference>
<dbReference type="InterPro" id="IPR043128">
    <property type="entry name" value="Rev_trsase/Diguanyl_cyclase"/>
</dbReference>
<dbReference type="AlphaFoldDB" id="A0A9Q1IYJ3"/>
<comment type="caution">
    <text evidence="5">The sequence shown here is derived from an EMBL/GenBank/DDBJ whole genome shotgun (WGS) entry which is preliminary data.</text>
</comment>
<dbReference type="Gene3D" id="3.10.10.10">
    <property type="entry name" value="HIV Type 1 Reverse Transcriptase, subunit A, domain 1"/>
    <property type="match status" value="1"/>
</dbReference>
<dbReference type="Proteomes" id="UP001152622">
    <property type="component" value="Chromosome 5"/>
</dbReference>
<dbReference type="InterPro" id="IPR053134">
    <property type="entry name" value="RNA-dir_DNA_polymerase"/>
</dbReference>
<accession>A0A9Q1IYJ3</accession>
<organism evidence="5 6">
    <name type="scientific">Synaphobranchus kaupii</name>
    <name type="common">Kaup's arrowtooth eel</name>
    <dbReference type="NCBI Taxonomy" id="118154"/>
    <lineage>
        <taxon>Eukaryota</taxon>
        <taxon>Metazoa</taxon>
        <taxon>Chordata</taxon>
        <taxon>Craniata</taxon>
        <taxon>Vertebrata</taxon>
        <taxon>Euteleostomi</taxon>
        <taxon>Actinopterygii</taxon>
        <taxon>Neopterygii</taxon>
        <taxon>Teleostei</taxon>
        <taxon>Anguilliformes</taxon>
        <taxon>Synaphobranchidae</taxon>
        <taxon>Synaphobranchus</taxon>
    </lineage>
</organism>
<dbReference type="PANTHER" id="PTHR24559:SF440">
    <property type="entry name" value="RIBONUCLEASE H"/>
    <property type="match status" value="1"/>
</dbReference>
<gene>
    <name evidence="5" type="ORF">SKAU_G00157460</name>
</gene>
<comment type="similarity">
    <text evidence="1">Belongs to the beta type-B retroviral polymerase family. HERV class-II K(HML-2) pol subfamily.</text>
</comment>